<evidence type="ECO:0000256" key="2">
    <source>
        <dbReference type="ARBA" id="ARBA00022741"/>
    </source>
</evidence>
<feature type="compositionally biased region" description="Polar residues" evidence="7">
    <location>
        <begin position="535"/>
        <end position="552"/>
    </location>
</feature>
<dbReference type="Gene3D" id="2.60.34.10">
    <property type="entry name" value="Substrate Binding Domain Of DNAk, Chain A, domain 1"/>
    <property type="match status" value="1"/>
</dbReference>
<dbReference type="InterPro" id="IPR013087">
    <property type="entry name" value="Znf_C2H2_type"/>
</dbReference>
<dbReference type="CDD" id="cd24029">
    <property type="entry name" value="ASKHA_NBD_HSP70_DnaK_HscA_HscC"/>
    <property type="match status" value="1"/>
</dbReference>
<dbReference type="Pfam" id="PF00096">
    <property type="entry name" value="zf-C2H2"/>
    <property type="match status" value="1"/>
</dbReference>
<evidence type="ECO:0000313" key="10">
    <source>
        <dbReference type="Proteomes" id="UP000199370"/>
    </source>
</evidence>
<dbReference type="GO" id="GO:0140662">
    <property type="term" value="F:ATP-dependent protein folding chaperone"/>
    <property type="evidence" value="ECO:0007669"/>
    <property type="project" value="InterPro"/>
</dbReference>
<keyword evidence="6" id="KW-0175">Coiled coil</keyword>
<dbReference type="InterPro" id="IPR029047">
    <property type="entry name" value="HSP70_peptide-bd_sf"/>
</dbReference>
<dbReference type="InterPro" id="IPR043129">
    <property type="entry name" value="ATPase_NBD"/>
</dbReference>
<evidence type="ECO:0000256" key="7">
    <source>
        <dbReference type="SAM" id="MobiDB-lite"/>
    </source>
</evidence>
<evidence type="ECO:0000259" key="8">
    <source>
        <dbReference type="PROSITE" id="PS50157"/>
    </source>
</evidence>
<dbReference type="PROSITE" id="PS00028">
    <property type="entry name" value="ZINC_FINGER_C2H2_1"/>
    <property type="match status" value="2"/>
</dbReference>
<evidence type="ECO:0000256" key="3">
    <source>
        <dbReference type="ARBA" id="ARBA00022840"/>
    </source>
</evidence>
<feature type="coiled-coil region" evidence="6">
    <location>
        <begin position="89"/>
        <end position="116"/>
    </location>
</feature>
<dbReference type="Pfam" id="PF00012">
    <property type="entry name" value="HSP70"/>
    <property type="match status" value="3"/>
</dbReference>
<dbReference type="SMART" id="SM00355">
    <property type="entry name" value="ZnF_C2H2"/>
    <property type="match status" value="2"/>
</dbReference>
<dbReference type="InterPro" id="IPR013126">
    <property type="entry name" value="Hsp_70_fam"/>
</dbReference>
<dbReference type="SUPFAM" id="SSF53067">
    <property type="entry name" value="Actin-like ATPase domain"/>
    <property type="match status" value="2"/>
</dbReference>
<feature type="domain" description="C2H2-type" evidence="8">
    <location>
        <begin position="360"/>
        <end position="387"/>
    </location>
</feature>
<evidence type="ECO:0000256" key="5">
    <source>
        <dbReference type="RuleBase" id="RU003322"/>
    </source>
</evidence>
<dbReference type="EMBL" id="FNIA01000024">
    <property type="protein sequence ID" value="SDN28042.1"/>
    <property type="molecule type" value="Genomic_DNA"/>
</dbReference>
<dbReference type="OrthoDB" id="9944at2157"/>
<evidence type="ECO:0000256" key="1">
    <source>
        <dbReference type="ARBA" id="ARBA00007381"/>
    </source>
</evidence>
<dbReference type="InterPro" id="IPR036236">
    <property type="entry name" value="Znf_C2H2_sf"/>
</dbReference>
<proteinExistence type="inferred from homology"/>
<dbReference type="PRINTS" id="PR00301">
    <property type="entry name" value="HEATSHOCK70"/>
</dbReference>
<dbReference type="FunFam" id="3.90.640.10:FF:000003">
    <property type="entry name" value="Molecular chaperone DnaK"/>
    <property type="match status" value="1"/>
</dbReference>
<reference evidence="9 10" key="1">
    <citation type="submission" date="2016-10" db="EMBL/GenBank/DDBJ databases">
        <authorList>
            <person name="de Groot N.N."/>
        </authorList>
    </citation>
    <scope>NUCLEOTIDE SEQUENCE [LARGE SCALE GENOMIC DNA]</scope>
    <source>
        <strain evidence="10">EB21,IBRC-M 10013,KCTC 4048</strain>
    </source>
</reference>
<dbReference type="Gene3D" id="3.30.420.40">
    <property type="match status" value="2"/>
</dbReference>
<comment type="similarity">
    <text evidence="1 5">Belongs to the heat shock protein 70 family.</text>
</comment>
<accession>A0A1H0A2K4</accession>
<dbReference type="PROSITE" id="PS50157">
    <property type="entry name" value="ZINC_FINGER_C2H2_2"/>
    <property type="match status" value="1"/>
</dbReference>
<dbReference type="FunFam" id="3.30.420.40:FF:000071">
    <property type="entry name" value="Molecular chaperone DnaK"/>
    <property type="match status" value="1"/>
</dbReference>
<keyword evidence="10" id="KW-1185">Reference proteome</keyword>
<dbReference type="Gene3D" id="3.30.160.60">
    <property type="entry name" value="Classic Zinc Finger"/>
    <property type="match status" value="1"/>
</dbReference>
<keyword evidence="3 5" id="KW-0067">ATP-binding</keyword>
<dbReference type="PROSITE" id="PS00297">
    <property type="entry name" value="HSP70_1"/>
    <property type="match status" value="1"/>
</dbReference>
<dbReference type="PROSITE" id="PS00329">
    <property type="entry name" value="HSP70_2"/>
    <property type="match status" value="1"/>
</dbReference>
<dbReference type="RefSeq" id="WP_089735713.1">
    <property type="nucleotide sequence ID" value="NZ_FNIA01000024.1"/>
</dbReference>
<sequence>MSYLGIDLGTTRSGVAVVEADDPTLLQNNAGDRLTPSVVYYRDDDDDVLVGKPAKNKQKEQNDRIVTDAKRRMGDDHVYAIDGEEYTPAAVSSEVLKQLKDDAEEFEDDISGAHITVPAYFTVDQKGAVREAAEIAGFDEIDLLHEPTAAAIGHGFDQEMNETVFVYDFGGGTLDISLMDVEGNSFDILATSGDTTLGGIDFTEAIMDLLADEFEQNNGIDLRSDPEARESLRAEAEQAKIDLSGREETEISAPLLGQIDDEVVGITERVLRRSEFESAASGLLDRAIDPVEDALKKADMDAEDVDTVLLVGGSSKIPAVQEQLTDFFGFEPTKTNDLAKVVAKGAAIVADLEDGIDEKYVCPECPQGFDYFDDLNDHLSTHDPDDGIACPYCDEVLDTKGDREDHIGLEHPGELGSGGEEGGKYPTGKKKILSRSLGTDLVGARMDILIEEGSELPATATERYVPTADDPEQIPVHVYQGEDVENLYSNEKLKDWYVEDIPETESGRPTIAVTFEIDDDGLLEVSAELVDSDKSVSTTVDRITGSRSNGTSKGPADDD</sequence>
<keyword evidence="4" id="KW-0143">Chaperone</keyword>
<dbReference type="STRING" id="996166.SAMN05192554_12435"/>
<feature type="region of interest" description="Disordered" evidence="7">
    <location>
        <begin position="409"/>
        <end position="429"/>
    </location>
</feature>
<dbReference type="SUPFAM" id="SSF100920">
    <property type="entry name" value="Heat shock protein 70kD (HSP70), peptide-binding domain"/>
    <property type="match status" value="1"/>
</dbReference>
<dbReference type="Gene3D" id="3.90.640.10">
    <property type="entry name" value="Actin, Chain A, domain 4"/>
    <property type="match status" value="1"/>
</dbReference>
<dbReference type="GO" id="GO:0005524">
    <property type="term" value="F:ATP binding"/>
    <property type="evidence" value="ECO:0007669"/>
    <property type="project" value="UniProtKB-KW"/>
</dbReference>
<evidence type="ECO:0000313" key="9">
    <source>
        <dbReference type="EMBL" id="SDN28042.1"/>
    </source>
</evidence>
<organism evidence="9 10">
    <name type="scientific">Haloarchaeobius iranensis</name>
    <dbReference type="NCBI Taxonomy" id="996166"/>
    <lineage>
        <taxon>Archaea</taxon>
        <taxon>Methanobacteriati</taxon>
        <taxon>Methanobacteriota</taxon>
        <taxon>Stenosarchaea group</taxon>
        <taxon>Halobacteria</taxon>
        <taxon>Halobacteriales</taxon>
        <taxon>Halorubellaceae</taxon>
        <taxon>Haloarchaeobius</taxon>
    </lineage>
</organism>
<protein>
    <submittedName>
        <fullName evidence="9">Hsp70 protein</fullName>
    </submittedName>
</protein>
<gene>
    <name evidence="9" type="ORF">SAMN05192554_12435</name>
</gene>
<dbReference type="AlphaFoldDB" id="A0A1H0A2K4"/>
<dbReference type="InterPro" id="IPR018181">
    <property type="entry name" value="Heat_shock_70_CS"/>
</dbReference>
<dbReference type="PANTHER" id="PTHR19375">
    <property type="entry name" value="HEAT SHOCK PROTEIN 70KDA"/>
    <property type="match status" value="1"/>
</dbReference>
<evidence type="ECO:0000256" key="4">
    <source>
        <dbReference type="ARBA" id="ARBA00023186"/>
    </source>
</evidence>
<name>A0A1H0A2K4_9EURY</name>
<feature type="region of interest" description="Disordered" evidence="7">
    <location>
        <begin position="534"/>
        <end position="559"/>
    </location>
</feature>
<evidence type="ECO:0000256" key="6">
    <source>
        <dbReference type="SAM" id="Coils"/>
    </source>
</evidence>
<dbReference type="Proteomes" id="UP000199370">
    <property type="component" value="Unassembled WGS sequence"/>
</dbReference>
<dbReference type="SUPFAM" id="SSF57667">
    <property type="entry name" value="beta-beta-alpha zinc fingers"/>
    <property type="match status" value="1"/>
</dbReference>
<keyword evidence="2 5" id="KW-0547">Nucleotide-binding</keyword>
<dbReference type="PROSITE" id="PS01036">
    <property type="entry name" value="HSP70_3"/>
    <property type="match status" value="1"/>
</dbReference>